<accession>A0A0B6XFU7</accession>
<evidence type="ECO:0000313" key="3">
    <source>
        <dbReference type="Proteomes" id="UP000032930"/>
    </source>
</evidence>
<protein>
    <submittedName>
        <fullName evidence="2">Uncharacterized protein</fullName>
    </submittedName>
</protein>
<dbReference type="Proteomes" id="UP000032930">
    <property type="component" value="Plasmid megaplasmid"/>
</dbReference>
<dbReference type="RefSeq" id="WP_046338214.1">
    <property type="nucleotide sequence ID" value="NZ_CAWMEF010000003.1"/>
</dbReference>
<feature type="region of interest" description="Disordered" evidence="1">
    <location>
        <begin position="1"/>
        <end position="24"/>
    </location>
</feature>
<gene>
    <name evidence="2" type="ORF">XBW1_mp0092</name>
</gene>
<evidence type="ECO:0000313" key="2">
    <source>
        <dbReference type="EMBL" id="CDM92211.1"/>
    </source>
</evidence>
<sequence>MADTQSNQTRPKFTHQKASGNQKLSDISPALTMLANSEHATSLLAGCSSLIAVSFQEVGHE</sequence>
<dbReference type="EMBL" id="FO818638">
    <property type="protein sequence ID" value="CDM92211.1"/>
    <property type="molecule type" value="Genomic_DNA"/>
</dbReference>
<evidence type="ECO:0000256" key="1">
    <source>
        <dbReference type="SAM" id="MobiDB-lite"/>
    </source>
</evidence>
<reference evidence="2 3" key="1">
    <citation type="submission" date="2014-02" db="EMBL/GenBank/DDBJ databases">
        <authorList>
            <person name="Genoscope - CEA"/>
        </authorList>
    </citation>
    <scope>NUCLEOTIDE SEQUENCE [LARGE SCALE GENOMIC DNA]</scope>
    <source>
        <strain evidence="2 3">CS03</strain>
        <plasmid evidence="3">Plasmid</plasmid>
    </source>
</reference>
<organism evidence="2 3">
    <name type="scientific">Xenorhabdus bovienii</name>
    <name type="common">Xenorhabdus nematophila subsp. bovienii</name>
    <dbReference type="NCBI Taxonomy" id="40576"/>
    <lineage>
        <taxon>Bacteria</taxon>
        <taxon>Pseudomonadati</taxon>
        <taxon>Pseudomonadota</taxon>
        <taxon>Gammaproteobacteria</taxon>
        <taxon>Enterobacterales</taxon>
        <taxon>Morganellaceae</taxon>
        <taxon>Xenorhabdus</taxon>
    </lineage>
</organism>
<dbReference type="KEGG" id="xbv:XBW1_mp0092"/>
<name>A0A0B6XFU7_XENBV</name>
<dbReference type="AlphaFoldDB" id="A0A0B6XFU7"/>
<proteinExistence type="predicted"/>